<keyword evidence="1 4" id="KW-0732">Signal</keyword>
<evidence type="ECO:0000313" key="6">
    <source>
        <dbReference type="Proteomes" id="UP000316921"/>
    </source>
</evidence>
<evidence type="ECO:0000313" key="5">
    <source>
        <dbReference type="EMBL" id="QDU65030.1"/>
    </source>
</evidence>
<evidence type="ECO:0000256" key="3">
    <source>
        <dbReference type="ARBA" id="ARBA00023180"/>
    </source>
</evidence>
<keyword evidence="2" id="KW-0677">Repeat</keyword>
<dbReference type="PANTHER" id="PTHR23220:SF133">
    <property type="entry name" value="INTEGRIN ALPHA-PS2"/>
    <property type="match status" value="1"/>
</dbReference>
<keyword evidence="6" id="KW-1185">Reference proteome</keyword>
<dbReference type="RefSeq" id="WP_419191985.1">
    <property type="nucleotide sequence ID" value="NZ_CP036287.1"/>
</dbReference>
<keyword evidence="3" id="KW-0325">Glycoprotein</keyword>
<dbReference type="GO" id="GO:0008305">
    <property type="term" value="C:integrin complex"/>
    <property type="evidence" value="ECO:0007669"/>
    <property type="project" value="InterPro"/>
</dbReference>
<gene>
    <name evidence="5" type="ORF">Pla133_00930</name>
</gene>
<organism evidence="5 6">
    <name type="scientific">Engelhardtia mirabilis</name>
    <dbReference type="NCBI Taxonomy" id="2528011"/>
    <lineage>
        <taxon>Bacteria</taxon>
        <taxon>Pseudomonadati</taxon>
        <taxon>Planctomycetota</taxon>
        <taxon>Planctomycetia</taxon>
        <taxon>Planctomycetia incertae sedis</taxon>
        <taxon>Engelhardtia</taxon>
    </lineage>
</organism>
<dbReference type="Pfam" id="PF01839">
    <property type="entry name" value="FG-GAP"/>
    <property type="match status" value="2"/>
</dbReference>
<evidence type="ECO:0000256" key="1">
    <source>
        <dbReference type="ARBA" id="ARBA00022729"/>
    </source>
</evidence>
<name>A0A518BDG0_9BACT</name>
<dbReference type="Proteomes" id="UP000316921">
    <property type="component" value="Chromosome"/>
</dbReference>
<evidence type="ECO:0000256" key="2">
    <source>
        <dbReference type="ARBA" id="ARBA00022737"/>
    </source>
</evidence>
<dbReference type="KEGG" id="pbap:Pla133_00930"/>
<dbReference type="GO" id="GO:0007160">
    <property type="term" value="P:cell-matrix adhesion"/>
    <property type="evidence" value="ECO:0007669"/>
    <property type="project" value="TreeGrafter"/>
</dbReference>
<dbReference type="EMBL" id="CP036287">
    <property type="protein sequence ID" value="QDU65030.1"/>
    <property type="molecule type" value="Genomic_DNA"/>
</dbReference>
<dbReference type="AlphaFoldDB" id="A0A518BDG0"/>
<sequence length="557" mass="56517" precursor="true">MQLQIRTALFSTAAAASAPLALAQLPTHYTVPSPDNSPAFAIAASAMGDIDGDGVNDFAVGESTATPFTPPDQVHLFSGATGALLTTYTEFAAGEKFGESLVGVGDIDGDLIGDLLVGSPDHDGAGTSYGRADLFSGADGSVIRSFFGTDNFHGMGSAVGAPGDVNGDGVPDLLITAGGESQSPAWGGIARLYSGADGSELLRFDNGTTTSDIAEGFGDHVTGGGDLDGDGVPDLLISAQHRLFSGIGRRGAVEGRSGVDGSILFQLDDIVGEGINQAFGRSVDAQVDLNGDGVGEILVGAPGDSEGGPYVGAVYVYDGATRALIVKHLGADDGNGSLGRHVEYVGDVNGDGTDDYAGIYAYGGTIGFAGYVKIWSGADHTLLDELHSGGTSDGFGSAFAALGDVNGDLLPDFVVGARQARQVYVMTVAGSREYGEVAGEATQTLDLAWVPAAGADPARGTLEVAGAEPFAYGLFMVSQADFFGPFLSATLLIDLAGPGLALVPIYFDGAGKYASPETTLRQPALDGVNLFCQILALDSASPLGFVTSAGLDLRLTN</sequence>
<dbReference type="GO" id="GO:0098609">
    <property type="term" value="P:cell-cell adhesion"/>
    <property type="evidence" value="ECO:0007669"/>
    <property type="project" value="TreeGrafter"/>
</dbReference>
<feature type="chain" id="PRO_5022118010" evidence="4">
    <location>
        <begin position="24"/>
        <end position="557"/>
    </location>
</feature>
<dbReference type="PRINTS" id="PR01185">
    <property type="entry name" value="INTEGRINA"/>
</dbReference>
<dbReference type="InterPro" id="IPR013517">
    <property type="entry name" value="FG-GAP"/>
</dbReference>
<dbReference type="GO" id="GO:0005178">
    <property type="term" value="F:integrin binding"/>
    <property type="evidence" value="ECO:0007669"/>
    <property type="project" value="TreeGrafter"/>
</dbReference>
<protein>
    <submittedName>
        <fullName evidence="5">FG-GAP repeat protein</fullName>
    </submittedName>
</protein>
<proteinExistence type="predicted"/>
<dbReference type="SUPFAM" id="SSF69318">
    <property type="entry name" value="Integrin alpha N-terminal domain"/>
    <property type="match status" value="1"/>
</dbReference>
<dbReference type="GO" id="GO:0033627">
    <property type="term" value="P:cell adhesion mediated by integrin"/>
    <property type="evidence" value="ECO:0007669"/>
    <property type="project" value="TreeGrafter"/>
</dbReference>
<dbReference type="InterPro" id="IPR000413">
    <property type="entry name" value="Integrin_alpha"/>
</dbReference>
<dbReference type="GO" id="GO:0007229">
    <property type="term" value="P:integrin-mediated signaling pathway"/>
    <property type="evidence" value="ECO:0007669"/>
    <property type="project" value="TreeGrafter"/>
</dbReference>
<dbReference type="PROSITE" id="PS51470">
    <property type="entry name" value="FG_GAP"/>
    <property type="match status" value="2"/>
</dbReference>
<dbReference type="PANTHER" id="PTHR23220">
    <property type="entry name" value="INTEGRIN ALPHA"/>
    <property type="match status" value="1"/>
</dbReference>
<dbReference type="InterPro" id="IPR028994">
    <property type="entry name" value="Integrin_alpha_N"/>
</dbReference>
<feature type="signal peptide" evidence="4">
    <location>
        <begin position="1"/>
        <end position="23"/>
    </location>
</feature>
<evidence type="ECO:0000256" key="4">
    <source>
        <dbReference type="SAM" id="SignalP"/>
    </source>
</evidence>
<dbReference type="SMART" id="SM00191">
    <property type="entry name" value="Int_alpha"/>
    <property type="match status" value="5"/>
</dbReference>
<dbReference type="GO" id="GO:0009897">
    <property type="term" value="C:external side of plasma membrane"/>
    <property type="evidence" value="ECO:0007669"/>
    <property type="project" value="TreeGrafter"/>
</dbReference>
<reference evidence="5 6" key="1">
    <citation type="submission" date="2019-02" db="EMBL/GenBank/DDBJ databases">
        <title>Deep-cultivation of Planctomycetes and their phenomic and genomic characterization uncovers novel biology.</title>
        <authorList>
            <person name="Wiegand S."/>
            <person name="Jogler M."/>
            <person name="Boedeker C."/>
            <person name="Pinto D."/>
            <person name="Vollmers J."/>
            <person name="Rivas-Marin E."/>
            <person name="Kohn T."/>
            <person name="Peeters S.H."/>
            <person name="Heuer A."/>
            <person name="Rast P."/>
            <person name="Oberbeckmann S."/>
            <person name="Bunk B."/>
            <person name="Jeske O."/>
            <person name="Meyerdierks A."/>
            <person name="Storesund J.E."/>
            <person name="Kallscheuer N."/>
            <person name="Luecker S."/>
            <person name="Lage O.M."/>
            <person name="Pohl T."/>
            <person name="Merkel B.J."/>
            <person name="Hornburger P."/>
            <person name="Mueller R.-W."/>
            <person name="Bruemmer F."/>
            <person name="Labrenz M."/>
            <person name="Spormann A.M."/>
            <person name="Op den Camp H."/>
            <person name="Overmann J."/>
            <person name="Amann R."/>
            <person name="Jetten M.S.M."/>
            <person name="Mascher T."/>
            <person name="Medema M.H."/>
            <person name="Devos D.P."/>
            <person name="Kaster A.-K."/>
            <person name="Ovreas L."/>
            <person name="Rohde M."/>
            <person name="Galperin M.Y."/>
            <person name="Jogler C."/>
        </authorList>
    </citation>
    <scope>NUCLEOTIDE SEQUENCE [LARGE SCALE GENOMIC DNA]</scope>
    <source>
        <strain evidence="5 6">Pla133</strain>
    </source>
</reference>
<accession>A0A518BDG0</accession>
<dbReference type="InterPro" id="IPR013519">
    <property type="entry name" value="Int_alpha_beta-p"/>
</dbReference>
<dbReference type="Gene3D" id="2.130.10.130">
    <property type="entry name" value="Integrin alpha, N-terminal"/>
    <property type="match status" value="2"/>
</dbReference>